<organism evidence="2 3">
    <name type="scientific">Arenimonas maotaiensis</name>
    <dbReference type="NCBI Taxonomy" id="1446479"/>
    <lineage>
        <taxon>Bacteria</taxon>
        <taxon>Pseudomonadati</taxon>
        <taxon>Pseudomonadota</taxon>
        <taxon>Gammaproteobacteria</taxon>
        <taxon>Lysobacterales</taxon>
        <taxon>Lysobacteraceae</taxon>
        <taxon>Arenimonas</taxon>
    </lineage>
</organism>
<comment type="caution">
    <text evidence="2">The sequence shown here is derived from an EMBL/GenBank/DDBJ whole genome shotgun (WGS) entry which is preliminary data.</text>
</comment>
<dbReference type="PANTHER" id="PTHR22617">
    <property type="entry name" value="CHEMOTAXIS SENSOR HISTIDINE KINASE-RELATED"/>
    <property type="match status" value="1"/>
</dbReference>
<sequence>MAAPSAFARLQDYERRSIAHVAAAPEVSEEPGHWRAVAYRLGPHPLVSAFDQVIEITGIPPMTPVPRSEPWLLGVANSRGNLLPIVDFKLFIFGERTLIHEGQRMLVVQQPGGMVAVVVDELFGQRFFNDSQLVDAADAFAEGRLGHFVSKAYAAAGKTWGVFDMDLLTRTPEFRQAAA</sequence>
<dbReference type="InterPro" id="IPR039315">
    <property type="entry name" value="CheW"/>
</dbReference>
<dbReference type="InterPro" id="IPR002545">
    <property type="entry name" value="CheW-lke_dom"/>
</dbReference>
<dbReference type="RefSeq" id="WP_188448534.1">
    <property type="nucleotide sequence ID" value="NZ_BMFO01000002.1"/>
</dbReference>
<name>A0A917FL76_9GAMM</name>
<dbReference type="GO" id="GO:0006935">
    <property type="term" value="P:chemotaxis"/>
    <property type="evidence" value="ECO:0007669"/>
    <property type="project" value="InterPro"/>
</dbReference>
<dbReference type="AlphaFoldDB" id="A0A917FL76"/>
<evidence type="ECO:0000259" key="1">
    <source>
        <dbReference type="PROSITE" id="PS50851"/>
    </source>
</evidence>
<reference evidence="2" key="1">
    <citation type="journal article" date="2014" name="Int. J. Syst. Evol. Microbiol.">
        <title>Complete genome sequence of Corynebacterium casei LMG S-19264T (=DSM 44701T), isolated from a smear-ripened cheese.</title>
        <authorList>
            <consortium name="US DOE Joint Genome Institute (JGI-PGF)"/>
            <person name="Walter F."/>
            <person name="Albersmeier A."/>
            <person name="Kalinowski J."/>
            <person name="Ruckert C."/>
        </authorList>
    </citation>
    <scope>NUCLEOTIDE SEQUENCE</scope>
    <source>
        <strain evidence="2">CGMCC 1.12726</strain>
    </source>
</reference>
<accession>A0A917FL76</accession>
<dbReference type="Pfam" id="PF01584">
    <property type="entry name" value="CheW"/>
    <property type="match status" value="1"/>
</dbReference>
<keyword evidence="3" id="KW-1185">Reference proteome</keyword>
<dbReference type="EMBL" id="BMFO01000002">
    <property type="protein sequence ID" value="GGF90487.1"/>
    <property type="molecule type" value="Genomic_DNA"/>
</dbReference>
<dbReference type="SMART" id="SM00260">
    <property type="entry name" value="CheW"/>
    <property type="match status" value="1"/>
</dbReference>
<dbReference type="PANTHER" id="PTHR22617:SF43">
    <property type="entry name" value="PROTEIN PILI"/>
    <property type="match status" value="1"/>
</dbReference>
<dbReference type="GO" id="GO:0005829">
    <property type="term" value="C:cytosol"/>
    <property type="evidence" value="ECO:0007669"/>
    <property type="project" value="TreeGrafter"/>
</dbReference>
<evidence type="ECO:0000313" key="2">
    <source>
        <dbReference type="EMBL" id="GGF90487.1"/>
    </source>
</evidence>
<gene>
    <name evidence="2" type="primary">pilI</name>
    <name evidence="2" type="ORF">GCM10010960_10490</name>
</gene>
<evidence type="ECO:0000313" key="3">
    <source>
        <dbReference type="Proteomes" id="UP000632858"/>
    </source>
</evidence>
<proteinExistence type="predicted"/>
<dbReference type="Proteomes" id="UP000632858">
    <property type="component" value="Unassembled WGS sequence"/>
</dbReference>
<dbReference type="Gene3D" id="2.40.50.180">
    <property type="entry name" value="CheA-289, Domain 4"/>
    <property type="match status" value="1"/>
</dbReference>
<feature type="domain" description="CheW-like" evidence="1">
    <location>
        <begin position="33"/>
        <end position="174"/>
    </location>
</feature>
<dbReference type="SUPFAM" id="SSF50341">
    <property type="entry name" value="CheW-like"/>
    <property type="match status" value="1"/>
</dbReference>
<protein>
    <submittedName>
        <fullName evidence="2">Pilus biogenesis protein</fullName>
    </submittedName>
</protein>
<dbReference type="GO" id="GO:0007165">
    <property type="term" value="P:signal transduction"/>
    <property type="evidence" value="ECO:0007669"/>
    <property type="project" value="InterPro"/>
</dbReference>
<dbReference type="PROSITE" id="PS50851">
    <property type="entry name" value="CHEW"/>
    <property type="match status" value="1"/>
</dbReference>
<reference evidence="2" key="2">
    <citation type="submission" date="2020-09" db="EMBL/GenBank/DDBJ databases">
        <authorList>
            <person name="Sun Q."/>
            <person name="Zhou Y."/>
        </authorList>
    </citation>
    <scope>NUCLEOTIDE SEQUENCE</scope>
    <source>
        <strain evidence="2">CGMCC 1.12726</strain>
    </source>
</reference>
<dbReference type="InterPro" id="IPR036061">
    <property type="entry name" value="CheW-like_dom_sf"/>
</dbReference>